<reference evidence="1 2" key="1">
    <citation type="journal article" date="2020" name="Cell">
        <title>Large-Scale Comparative Analyses of Tick Genomes Elucidate Their Genetic Diversity and Vector Capacities.</title>
        <authorList>
            <consortium name="Tick Genome and Microbiome Consortium (TIGMIC)"/>
            <person name="Jia N."/>
            <person name="Wang J."/>
            <person name="Shi W."/>
            <person name="Du L."/>
            <person name="Sun Y."/>
            <person name="Zhan W."/>
            <person name="Jiang J.F."/>
            <person name="Wang Q."/>
            <person name="Zhang B."/>
            <person name="Ji P."/>
            <person name="Bell-Sakyi L."/>
            <person name="Cui X.M."/>
            <person name="Yuan T.T."/>
            <person name="Jiang B.G."/>
            <person name="Yang W.F."/>
            <person name="Lam T.T."/>
            <person name="Chang Q.C."/>
            <person name="Ding S.J."/>
            <person name="Wang X.J."/>
            <person name="Zhu J.G."/>
            <person name="Ruan X.D."/>
            <person name="Zhao L."/>
            <person name="Wei J.T."/>
            <person name="Ye R.Z."/>
            <person name="Que T.C."/>
            <person name="Du C.H."/>
            <person name="Zhou Y.H."/>
            <person name="Cheng J.X."/>
            <person name="Dai P.F."/>
            <person name="Guo W.B."/>
            <person name="Han X.H."/>
            <person name="Huang E.J."/>
            <person name="Li L.F."/>
            <person name="Wei W."/>
            <person name="Gao Y.C."/>
            <person name="Liu J.Z."/>
            <person name="Shao H.Z."/>
            <person name="Wang X."/>
            <person name="Wang C.C."/>
            <person name="Yang T.C."/>
            <person name="Huo Q.B."/>
            <person name="Li W."/>
            <person name="Chen H.Y."/>
            <person name="Chen S.E."/>
            <person name="Zhou L.G."/>
            <person name="Ni X.B."/>
            <person name="Tian J.H."/>
            <person name="Sheng Y."/>
            <person name="Liu T."/>
            <person name="Pan Y.S."/>
            <person name="Xia L.Y."/>
            <person name="Li J."/>
            <person name="Zhao F."/>
            <person name="Cao W.C."/>
        </authorList>
    </citation>
    <scope>NUCLEOTIDE SEQUENCE [LARGE SCALE GENOMIC DNA]</scope>
    <source>
        <strain evidence="1">Iper-2018</strain>
    </source>
</reference>
<dbReference type="EMBL" id="JABSTQ010011298">
    <property type="protein sequence ID" value="KAG0413040.1"/>
    <property type="molecule type" value="Genomic_DNA"/>
</dbReference>
<dbReference type="Proteomes" id="UP000805193">
    <property type="component" value="Unassembled WGS sequence"/>
</dbReference>
<evidence type="ECO:0000313" key="2">
    <source>
        <dbReference type="Proteomes" id="UP000805193"/>
    </source>
</evidence>
<organism evidence="1 2">
    <name type="scientific">Ixodes persulcatus</name>
    <name type="common">Taiga tick</name>
    <dbReference type="NCBI Taxonomy" id="34615"/>
    <lineage>
        <taxon>Eukaryota</taxon>
        <taxon>Metazoa</taxon>
        <taxon>Ecdysozoa</taxon>
        <taxon>Arthropoda</taxon>
        <taxon>Chelicerata</taxon>
        <taxon>Arachnida</taxon>
        <taxon>Acari</taxon>
        <taxon>Parasitiformes</taxon>
        <taxon>Ixodida</taxon>
        <taxon>Ixodoidea</taxon>
        <taxon>Ixodidae</taxon>
        <taxon>Ixodinae</taxon>
        <taxon>Ixodes</taxon>
    </lineage>
</organism>
<proteinExistence type="predicted"/>
<protein>
    <submittedName>
        <fullName evidence="1">Uncharacterized protein</fullName>
    </submittedName>
</protein>
<keyword evidence="2" id="KW-1185">Reference proteome</keyword>
<comment type="caution">
    <text evidence="1">The sequence shown here is derived from an EMBL/GenBank/DDBJ whole genome shotgun (WGS) entry which is preliminary data.</text>
</comment>
<gene>
    <name evidence="1" type="ORF">HPB47_009805</name>
</gene>
<sequence>MEFNGAEDMQAVLVDLRPAPENMVDNSRRTLAPQNQRPGLRRTSAPALGQELGNTASEPPSYTANAVVGRYTGEPIMRPMLARLMIPQTTLDGRPMALMANQGATQGSSIQIQPTGGNVVRLSLSNKVFIKDRHKVKKRKTVVEKEEPMQPMIWTPQFQRLSDPSLKPLPPTKPPTPPEPVVQDASGETPYVLPRERRGK</sequence>
<evidence type="ECO:0000313" key="1">
    <source>
        <dbReference type="EMBL" id="KAG0413040.1"/>
    </source>
</evidence>
<name>A0AC60P0T4_IXOPE</name>
<accession>A0AC60P0T4</accession>